<dbReference type="WBParaSite" id="GPUH_0001359901-mRNA-1">
    <property type="protein sequence ID" value="GPUH_0001359901-mRNA-1"/>
    <property type="gene ID" value="GPUH_0001359901"/>
</dbReference>
<dbReference type="EMBL" id="UYRT01080354">
    <property type="protein sequence ID" value="VDN22581.1"/>
    <property type="molecule type" value="Genomic_DNA"/>
</dbReference>
<accession>A0A183DXZ3</accession>
<reference evidence="2 3" key="2">
    <citation type="submission" date="2018-11" db="EMBL/GenBank/DDBJ databases">
        <authorList>
            <consortium name="Pathogen Informatics"/>
        </authorList>
    </citation>
    <scope>NUCLEOTIDE SEQUENCE [LARGE SCALE GENOMIC DNA]</scope>
</reference>
<evidence type="ECO:0000313" key="3">
    <source>
        <dbReference type="Proteomes" id="UP000271098"/>
    </source>
</evidence>
<keyword evidence="3" id="KW-1185">Reference proteome</keyword>
<keyword evidence="1" id="KW-0472">Membrane</keyword>
<protein>
    <submittedName>
        <fullName evidence="4">Secreted protein</fullName>
    </submittedName>
</protein>
<reference evidence="4" key="1">
    <citation type="submission" date="2016-06" db="UniProtKB">
        <authorList>
            <consortium name="WormBaseParasite"/>
        </authorList>
    </citation>
    <scope>IDENTIFICATION</scope>
</reference>
<evidence type="ECO:0000313" key="2">
    <source>
        <dbReference type="EMBL" id="VDN22581.1"/>
    </source>
</evidence>
<dbReference type="AlphaFoldDB" id="A0A183DXZ3"/>
<name>A0A183DXZ3_9BILA</name>
<evidence type="ECO:0000313" key="4">
    <source>
        <dbReference type="WBParaSite" id="GPUH_0001359901-mRNA-1"/>
    </source>
</evidence>
<evidence type="ECO:0000256" key="1">
    <source>
        <dbReference type="SAM" id="Phobius"/>
    </source>
</evidence>
<feature type="transmembrane region" description="Helical" evidence="1">
    <location>
        <begin position="43"/>
        <end position="61"/>
    </location>
</feature>
<dbReference type="Proteomes" id="UP000271098">
    <property type="component" value="Unassembled WGS sequence"/>
</dbReference>
<keyword evidence="1" id="KW-0812">Transmembrane</keyword>
<keyword evidence="1" id="KW-1133">Transmembrane helix</keyword>
<gene>
    <name evidence="2" type="ORF">GPUH_LOCUS13579</name>
</gene>
<organism evidence="4">
    <name type="scientific">Gongylonema pulchrum</name>
    <dbReference type="NCBI Taxonomy" id="637853"/>
    <lineage>
        <taxon>Eukaryota</taxon>
        <taxon>Metazoa</taxon>
        <taxon>Ecdysozoa</taxon>
        <taxon>Nematoda</taxon>
        <taxon>Chromadorea</taxon>
        <taxon>Rhabditida</taxon>
        <taxon>Spirurina</taxon>
        <taxon>Spiruromorpha</taxon>
        <taxon>Spiruroidea</taxon>
        <taxon>Gongylonematidae</taxon>
        <taxon>Gongylonema</taxon>
    </lineage>
</organism>
<proteinExistence type="predicted"/>
<sequence>MVGAAAVIRWLLVILPSLSGTLKSTRISTRLSFTSTLSIESLFSVIFFFVAFKPVLLTLLLDGYTYALSNALQAIALLK</sequence>